<protein>
    <submittedName>
        <fullName evidence="10">Calcium-independent phospholipase A2-gamma</fullName>
    </submittedName>
</protein>
<dbReference type="GO" id="GO:0008270">
    <property type="term" value="F:zinc ion binding"/>
    <property type="evidence" value="ECO:0007669"/>
    <property type="project" value="UniProtKB-KW"/>
</dbReference>
<dbReference type="PROSITE" id="PS51635">
    <property type="entry name" value="PNPLA"/>
    <property type="match status" value="1"/>
</dbReference>
<feature type="compositionally biased region" description="Basic and acidic residues" evidence="7">
    <location>
        <begin position="72"/>
        <end position="83"/>
    </location>
</feature>
<dbReference type="GO" id="GO:0046486">
    <property type="term" value="P:glycerolipid metabolic process"/>
    <property type="evidence" value="ECO:0007669"/>
    <property type="project" value="UniProtKB-ARBA"/>
</dbReference>
<dbReference type="PANTHER" id="PTHR24185">
    <property type="entry name" value="CALCIUM-INDEPENDENT PHOSPHOLIPASE A2-GAMMA"/>
    <property type="match status" value="1"/>
</dbReference>
<dbReference type="GO" id="GO:0019369">
    <property type="term" value="P:arachidonate metabolic process"/>
    <property type="evidence" value="ECO:0007669"/>
    <property type="project" value="TreeGrafter"/>
</dbReference>
<accession>A0A559MHD2</accession>
<evidence type="ECO:0000259" key="8">
    <source>
        <dbReference type="PROSITE" id="PS50089"/>
    </source>
</evidence>
<dbReference type="Pfam" id="PF01734">
    <property type="entry name" value="Patatin"/>
    <property type="match status" value="1"/>
</dbReference>
<evidence type="ECO:0000256" key="6">
    <source>
        <dbReference type="PROSITE-ProRule" id="PRU01161"/>
    </source>
</evidence>
<evidence type="ECO:0000313" key="11">
    <source>
        <dbReference type="Proteomes" id="UP000315522"/>
    </source>
</evidence>
<keyword evidence="2 5" id="KW-0863">Zinc-finger</keyword>
<keyword evidence="6" id="KW-0442">Lipid degradation</keyword>
<dbReference type="InterPro" id="IPR001841">
    <property type="entry name" value="Znf_RING"/>
</dbReference>
<proteinExistence type="predicted"/>
<evidence type="ECO:0000256" key="2">
    <source>
        <dbReference type="ARBA" id="ARBA00022771"/>
    </source>
</evidence>
<dbReference type="EMBL" id="QGML01000333">
    <property type="protein sequence ID" value="TVY92352.1"/>
    <property type="molecule type" value="Genomic_DNA"/>
</dbReference>
<keyword evidence="11" id="KW-1185">Reference proteome</keyword>
<feature type="short sequence motif" description="DGA/G" evidence="6">
    <location>
        <begin position="666"/>
        <end position="668"/>
    </location>
</feature>
<feature type="region of interest" description="Disordered" evidence="7">
    <location>
        <begin position="64"/>
        <end position="83"/>
    </location>
</feature>
<feature type="short sequence motif" description="GXSXG" evidence="6">
    <location>
        <begin position="506"/>
        <end position="510"/>
    </location>
</feature>
<evidence type="ECO:0000256" key="7">
    <source>
        <dbReference type="SAM" id="MobiDB-lite"/>
    </source>
</evidence>
<keyword evidence="6" id="KW-0378">Hydrolase</keyword>
<dbReference type="InterPro" id="IPR017907">
    <property type="entry name" value="Znf_RING_CS"/>
</dbReference>
<gene>
    <name evidence="10" type="primary">Pnpla8_0</name>
    <name evidence="10" type="ORF">LAWI1_G003791</name>
</gene>
<dbReference type="PANTHER" id="PTHR24185:SF8">
    <property type="entry name" value="PNPLA DOMAIN-CONTAINING PROTEIN"/>
    <property type="match status" value="1"/>
</dbReference>
<dbReference type="InterPro" id="IPR002641">
    <property type="entry name" value="PNPLA_dom"/>
</dbReference>
<dbReference type="Proteomes" id="UP000315522">
    <property type="component" value="Unassembled WGS sequence"/>
</dbReference>
<evidence type="ECO:0000256" key="4">
    <source>
        <dbReference type="ARBA" id="ARBA00023098"/>
    </source>
</evidence>
<comment type="caution">
    <text evidence="10">The sequence shown here is derived from an EMBL/GenBank/DDBJ whole genome shotgun (WGS) entry which is preliminary data.</text>
</comment>
<name>A0A559MHD2_9HELO</name>
<feature type="active site" description="Proton acceptor" evidence="6">
    <location>
        <position position="666"/>
    </location>
</feature>
<organism evidence="10 11">
    <name type="scientific">Lachnellula willkommii</name>
    <dbReference type="NCBI Taxonomy" id="215461"/>
    <lineage>
        <taxon>Eukaryota</taxon>
        <taxon>Fungi</taxon>
        <taxon>Dikarya</taxon>
        <taxon>Ascomycota</taxon>
        <taxon>Pezizomycotina</taxon>
        <taxon>Leotiomycetes</taxon>
        <taxon>Helotiales</taxon>
        <taxon>Lachnaceae</taxon>
        <taxon>Lachnellula</taxon>
    </lineage>
</organism>
<dbReference type="PROSITE" id="PS00518">
    <property type="entry name" value="ZF_RING_1"/>
    <property type="match status" value="1"/>
</dbReference>
<feature type="domain" description="PNPLA" evidence="9">
    <location>
        <begin position="468"/>
        <end position="680"/>
    </location>
</feature>
<dbReference type="SUPFAM" id="SSF52151">
    <property type="entry name" value="FabD/lysophospholipase-like"/>
    <property type="match status" value="1"/>
</dbReference>
<dbReference type="Gene3D" id="3.40.1090.10">
    <property type="entry name" value="Cytosolic phospholipase A2 catalytic domain"/>
    <property type="match status" value="1"/>
</dbReference>
<dbReference type="AlphaFoldDB" id="A0A559MHD2"/>
<dbReference type="InterPro" id="IPR016035">
    <property type="entry name" value="Acyl_Trfase/lysoPLipase"/>
</dbReference>
<dbReference type="SUPFAM" id="SSF57850">
    <property type="entry name" value="RING/U-box"/>
    <property type="match status" value="1"/>
</dbReference>
<dbReference type="GO" id="GO:0016042">
    <property type="term" value="P:lipid catabolic process"/>
    <property type="evidence" value="ECO:0007669"/>
    <property type="project" value="UniProtKB-UniRule"/>
</dbReference>
<feature type="domain" description="RING-type" evidence="8">
    <location>
        <begin position="403"/>
        <end position="449"/>
    </location>
</feature>
<evidence type="ECO:0000256" key="1">
    <source>
        <dbReference type="ARBA" id="ARBA00022723"/>
    </source>
</evidence>
<reference evidence="10 11" key="1">
    <citation type="submission" date="2018-05" db="EMBL/GenBank/DDBJ databases">
        <title>Genome sequencing and assembly of the regulated plant pathogen Lachnellula willkommii and related sister species for the development of diagnostic species identification markers.</title>
        <authorList>
            <person name="Giroux E."/>
            <person name="Bilodeau G."/>
        </authorList>
    </citation>
    <scope>NUCLEOTIDE SEQUENCE [LARGE SCALE GENOMIC DNA]</scope>
    <source>
        <strain evidence="10 11">CBS 172.35</strain>
    </source>
</reference>
<evidence type="ECO:0000313" key="10">
    <source>
        <dbReference type="EMBL" id="TVY92352.1"/>
    </source>
</evidence>
<dbReference type="GO" id="GO:0047499">
    <property type="term" value="F:calcium-independent phospholipase A2 activity"/>
    <property type="evidence" value="ECO:0007669"/>
    <property type="project" value="TreeGrafter"/>
</dbReference>
<feature type="short sequence motif" description="GXGXXG" evidence="6">
    <location>
        <begin position="472"/>
        <end position="477"/>
    </location>
</feature>
<keyword evidence="3" id="KW-0862">Zinc</keyword>
<dbReference type="CDD" id="cd07199">
    <property type="entry name" value="Pat17_PNPLA8_PNPLA9_like"/>
    <property type="match status" value="1"/>
</dbReference>
<feature type="active site" description="Nucleophile" evidence="6">
    <location>
        <position position="508"/>
    </location>
</feature>
<evidence type="ECO:0000256" key="5">
    <source>
        <dbReference type="PROSITE-ProRule" id="PRU00175"/>
    </source>
</evidence>
<sequence>MRRLDSKWLTLRASLRDILIEEHYQAYTALNFSSMDEQSPQLITLLGQQVKTMVIKKLRFGPRTQEASPGEVHLRSDTNSKSHEHPRIFADCKLHNSSSIPQEVSDQVPSNIINRPLTWHQSGSQTVNPPVLAHMLYAKLIAPFSTVICFFSEDFGGLTAVAKVLALWLLSFSNRPSNLPAITHPRVLILTRNKGKSGFDEQSATKRFMLHIRKESEKQMGMLTGKAKLRKAKLNQLLSTQFGARHFKALFHMACNHFCSKIVSPFSFIRASQIPSPIPLELPFHLMAFMKQIDRAQIMNFAVPVITSALMFKSYPQGMHPFHPSLVFQQFYYQVYIGLDPFRRNLDGSAASSPPQLANAIEAAFCQYTFQAINGRRDAVSIHKEVLAKFKPLWKPFYSNTTCLVCLARRPEHALTCHHSLCSPCMIDFGQSPDSEPWNYWIEQCPLCEEGNQTSFQHKPNTAGVRAIIAEGGGVRGIVPLTFLKELQRVIGLPMSIQEHFDVAFGSSSGALSVLGLFINRWSVDECIARFKELSSLAFRKKKFFDLPLIPSNAIRGFLETILAIATDSKYSSTGINTALQAAFGEAGPFFGSSSGGTKVAIVATTTDDSTTCVFANYNGPENRSKDCGYKLIRPNNIDKELLVWQAARASTAAPGYFKSFQGYQDGGLGGHNNPINLALWEQDAIWDRQQKQPDIVLSLGTGFRRVPDAENEKENNLTFVQALCGPRLFRSFLNMFVGEKRWQELQNTLLPHTKERYHRMNIEFFGDEPSLDDIPVMPSLEQQTNSQARSSDHIQKCADNLLASLFYIELNGVPMFDGISFVCNGKIFCRIGSSHQALRVLVGRLREYQARFYLGFNQSILCVDEGLYEGIGRGAPFCRSVVFKVLSLQDAVDIKIDGITKRARSISNCPYRAETLVKDQGLDCVFGRRASRKRKPADIDHTIKRVKFG</sequence>
<evidence type="ECO:0000259" key="9">
    <source>
        <dbReference type="PROSITE" id="PS51635"/>
    </source>
</evidence>
<keyword evidence="1" id="KW-0479">Metal-binding</keyword>
<dbReference type="PROSITE" id="PS50089">
    <property type="entry name" value="ZF_RING_2"/>
    <property type="match status" value="1"/>
</dbReference>
<keyword evidence="4 6" id="KW-0443">Lipid metabolism</keyword>
<dbReference type="GO" id="GO:0016020">
    <property type="term" value="C:membrane"/>
    <property type="evidence" value="ECO:0007669"/>
    <property type="project" value="TreeGrafter"/>
</dbReference>
<evidence type="ECO:0000256" key="3">
    <source>
        <dbReference type="ARBA" id="ARBA00022833"/>
    </source>
</evidence>